<evidence type="ECO:0000259" key="7">
    <source>
        <dbReference type="Pfam" id="PF05154"/>
    </source>
</evidence>
<dbReference type="RefSeq" id="WP_015025846.1">
    <property type="nucleotide sequence ID" value="NC_018721.1"/>
</dbReference>
<comment type="subcellular location">
    <subcellularLocation>
        <location evidence="1">Membrane</location>
        <topology evidence="1">Multi-pass membrane protein</topology>
    </subcellularLocation>
</comment>
<dbReference type="PANTHER" id="PTHR21016:SF25">
    <property type="entry name" value="TM2 DOMAIN-CONTAINING PROTEIN DDB_G0277895-RELATED"/>
    <property type="match status" value="1"/>
</dbReference>
<dbReference type="GO" id="GO:0016020">
    <property type="term" value="C:membrane"/>
    <property type="evidence" value="ECO:0007669"/>
    <property type="project" value="UniProtKB-SubCell"/>
</dbReference>
<gene>
    <name evidence="8" type="ordered locus">P700755_003715</name>
</gene>
<evidence type="ECO:0000313" key="9">
    <source>
        <dbReference type="Proteomes" id="UP000008514"/>
    </source>
</evidence>
<dbReference type="HOGENOM" id="CLU_182118_0_0_10"/>
<dbReference type="EMBL" id="CP003879">
    <property type="protein sequence ID" value="AFU70303.1"/>
    <property type="molecule type" value="Genomic_DNA"/>
</dbReference>
<feature type="region of interest" description="Disordered" evidence="5">
    <location>
        <begin position="85"/>
        <end position="104"/>
    </location>
</feature>
<keyword evidence="3 6" id="KW-1133">Transmembrane helix</keyword>
<feature type="transmembrane region" description="Helical" evidence="6">
    <location>
        <begin position="12"/>
        <end position="31"/>
    </location>
</feature>
<organism evidence="8 9">
    <name type="scientific">Psychroflexus torquis (strain ATCC 700755 / CIP 106069 / ACAM 623)</name>
    <dbReference type="NCBI Taxonomy" id="313595"/>
    <lineage>
        <taxon>Bacteria</taxon>
        <taxon>Pseudomonadati</taxon>
        <taxon>Bacteroidota</taxon>
        <taxon>Flavobacteriia</taxon>
        <taxon>Flavobacteriales</taxon>
        <taxon>Flavobacteriaceae</taxon>
        <taxon>Psychroflexus</taxon>
    </lineage>
</organism>
<dbReference type="OrthoDB" id="9816361at2"/>
<name>K4IKG3_PSYTT</name>
<accession>K4IKG3</accession>
<reference evidence="8" key="1">
    <citation type="submission" date="2006-03" db="EMBL/GenBank/DDBJ databases">
        <authorList>
            <person name="Bowman J."/>
            <person name="Ferriera S."/>
            <person name="Johnson J."/>
            <person name="Kravitz S."/>
            <person name="Halpern A."/>
            <person name="Remington K."/>
            <person name="Beeson K."/>
            <person name="Tran B."/>
            <person name="Rogers Y.-H."/>
            <person name="Friedman R."/>
            <person name="Venter J.C."/>
        </authorList>
    </citation>
    <scope>NUCLEOTIDE SEQUENCE [LARGE SCALE GENOMIC DNA]</scope>
    <source>
        <strain evidence="8">ATCC 700755</strain>
    </source>
</reference>
<sequence length="104" mass="11862">MNKHYLMSKMKSTGTAYLCWIFLGCHYAYLGKWGLQILYWVTFGGFGIWAIIDLFHIPSKISSHNLKISLQIEDIDKKEKEESQAQNMAMMAAATGNKNNPELS</sequence>
<evidence type="ECO:0000256" key="6">
    <source>
        <dbReference type="SAM" id="Phobius"/>
    </source>
</evidence>
<evidence type="ECO:0000256" key="1">
    <source>
        <dbReference type="ARBA" id="ARBA00004141"/>
    </source>
</evidence>
<keyword evidence="9" id="KW-1185">Reference proteome</keyword>
<keyword evidence="4 6" id="KW-0472">Membrane</keyword>
<dbReference type="PANTHER" id="PTHR21016">
    <property type="entry name" value="BETA-AMYLOID BINDING PROTEIN-RELATED"/>
    <property type="match status" value="1"/>
</dbReference>
<dbReference type="AlphaFoldDB" id="K4IKG3"/>
<evidence type="ECO:0000256" key="3">
    <source>
        <dbReference type="ARBA" id="ARBA00022989"/>
    </source>
</evidence>
<evidence type="ECO:0000256" key="2">
    <source>
        <dbReference type="ARBA" id="ARBA00022692"/>
    </source>
</evidence>
<evidence type="ECO:0000256" key="5">
    <source>
        <dbReference type="SAM" id="MobiDB-lite"/>
    </source>
</evidence>
<dbReference type="InterPro" id="IPR007829">
    <property type="entry name" value="TM2"/>
</dbReference>
<dbReference type="KEGG" id="ptq:P700755_003715"/>
<dbReference type="Proteomes" id="UP000008514">
    <property type="component" value="Chromosome"/>
</dbReference>
<evidence type="ECO:0000313" key="8">
    <source>
        <dbReference type="EMBL" id="AFU70303.1"/>
    </source>
</evidence>
<dbReference type="Pfam" id="PF05154">
    <property type="entry name" value="TM2"/>
    <property type="match status" value="1"/>
</dbReference>
<protein>
    <submittedName>
        <fullName evidence="8">TM2 superfamily protein</fullName>
    </submittedName>
</protein>
<dbReference type="eggNOG" id="COG2314">
    <property type="taxonomic scope" value="Bacteria"/>
</dbReference>
<evidence type="ECO:0000256" key="4">
    <source>
        <dbReference type="ARBA" id="ARBA00023136"/>
    </source>
</evidence>
<proteinExistence type="predicted"/>
<dbReference type="InterPro" id="IPR050932">
    <property type="entry name" value="TM2D1-3-like"/>
</dbReference>
<dbReference type="PROSITE" id="PS51257">
    <property type="entry name" value="PROKAR_LIPOPROTEIN"/>
    <property type="match status" value="1"/>
</dbReference>
<feature type="transmembrane region" description="Helical" evidence="6">
    <location>
        <begin position="37"/>
        <end position="57"/>
    </location>
</feature>
<keyword evidence="2 6" id="KW-0812">Transmembrane</keyword>
<reference evidence="8" key="2">
    <citation type="submission" date="2012-09" db="EMBL/GenBank/DDBJ databases">
        <title>The complete sequence of Psychroflexus torquis an extreme psychrophile from sea-ice that is stimulated by light.</title>
        <authorList>
            <person name="Feng S."/>
            <person name="Powell S.M."/>
            <person name="Bowman J.P."/>
        </authorList>
    </citation>
    <scope>NUCLEOTIDE SEQUENCE [LARGE SCALE GENOMIC DNA]</scope>
    <source>
        <strain evidence="8">ATCC 700755</strain>
    </source>
</reference>
<feature type="domain" description="TM2" evidence="7">
    <location>
        <begin position="10"/>
        <end position="55"/>
    </location>
</feature>